<evidence type="ECO:0000313" key="2">
    <source>
        <dbReference type="Proteomes" id="UP000095431"/>
    </source>
</evidence>
<dbReference type="RefSeq" id="WP_055200086.1">
    <property type="nucleotide sequence ID" value="NZ_BTHH01000009.1"/>
</dbReference>
<proteinExistence type="predicted"/>
<evidence type="ECO:0000313" key="1">
    <source>
        <dbReference type="EMBL" id="CUN94049.1"/>
    </source>
</evidence>
<gene>
    <name evidence="1" type="ORF">ERS852478_01439</name>
</gene>
<dbReference type="Proteomes" id="UP000095431">
    <property type="component" value="Unassembled WGS sequence"/>
</dbReference>
<organism evidence="1 2">
    <name type="scientific">Blautia wexlerae</name>
    <dbReference type="NCBI Taxonomy" id="418240"/>
    <lineage>
        <taxon>Bacteria</taxon>
        <taxon>Bacillati</taxon>
        <taxon>Bacillota</taxon>
        <taxon>Clostridia</taxon>
        <taxon>Lachnospirales</taxon>
        <taxon>Lachnospiraceae</taxon>
        <taxon>Blautia</taxon>
    </lineage>
</organism>
<dbReference type="AlphaFoldDB" id="A0A174B1E9"/>
<reference evidence="1 2" key="1">
    <citation type="submission" date="2015-09" db="EMBL/GenBank/DDBJ databases">
        <authorList>
            <consortium name="Pathogen Informatics"/>
        </authorList>
    </citation>
    <scope>NUCLEOTIDE SEQUENCE [LARGE SCALE GENOMIC DNA]</scope>
    <source>
        <strain evidence="1 2">2789STDY5834863</strain>
    </source>
</reference>
<protein>
    <submittedName>
        <fullName evidence="1">Uncharacterized protein</fullName>
    </submittedName>
</protein>
<sequence>MKLVANKPCNLNGKKYFIGEEVPVEEVVDYASLVKMGLLSVIHDAVPADNLEECVAMVGEVSFTVPIVKGHETIDLDVTEPQMQDAVKTMQMNADAAIAHIRGDVEDNITLIVINALDSRKTVKEAAESKAKALIEQEESTGDA</sequence>
<dbReference type="EMBL" id="CYZN01000008">
    <property type="protein sequence ID" value="CUN94049.1"/>
    <property type="molecule type" value="Genomic_DNA"/>
</dbReference>
<accession>A0A174B1E9</accession>
<name>A0A174B1E9_9FIRM</name>